<dbReference type="GO" id="GO:0005886">
    <property type="term" value="C:plasma membrane"/>
    <property type="evidence" value="ECO:0007669"/>
    <property type="project" value="UniProtKB-SubCell"/>
</dbReference>
<keyword evidence="3" id="KW-1003">Cell membrane</keyword>
<sequence>MEATRTTAPSARTTLRDRWNRAAAMLDALVSSSLLSLVARFAIAAIFFLSGRTKVSGLLTITPGAYELFRTEYKLPLVPPEIAVHMAAYAEHLFPILLVLGLFSRFSAFALLGMTTVIEVFVYPDAWPTHLSWAGLLLIIIGRGAGKLSLDHWFGIK</sequence>
<evidence type="ECO:0000313" key="9">
    <source>
        <dbReference type="Proteomes" id="UP000054770"/>
    </source>
</evidence>
<dbReference type="PANTHER" id="PTHR33452:SF1">
    <property type="entry name" value="INNER MEMBRANE PROTEIN YPHA-RELATED"/>
    <property type="match status" value="1"/>
</dbReference>
<accession>A0A158FTX7</accession>
<proteinExistence type="inferred from homology"/>
<reference evidence="8" key="1">
    <citation type="submission" date="2016-01" db="EMBL/GenBank/DDBJ databases">
        <authorList>
            <person name="Peeters C."/>
        </authorList>
    </citation>
    <scope>NUCLEOTIDE SEQUENCE [LARGE SCALE GENOMIC DNA]</scope>
    <source>
        <strain evidence="8">LMG 22940</strain>
    </source>
</reference>
<dbReference type="Pfam" id="PF07681">
    <property type="entry name" value="DoxX"/>
    <property type="match status" value="1"/>
</dbReference>
<keyword evidence="9" id="KW-1185">Reference proteome</keyword>
<comment type="caution">
    <text evidence="8">The sequence shown here is derived from an EMBL/GenBank/DDBJ whole genome shotgun (WGS) entry which is preliminary data.</text>
</comment>
<dbReference type="Proteomes" id="UP000054770">
    <property type="component" value="Unassembled WGS sequence"/>
</dbReference>
<organism evidence="8 9">
    <name type="scientific">Caballeronia choica</name>
    <dbReference type="NCBI Taxonomy" id="326476"/>
    <lineage>
        <taxon>Bacteria</taxon>
        <taxon>Pseudomonadati</taxon>
        <taxon>Pseudomonadota</taxon>
        <taxon>Betaproteobacteria</taxon>
        <taxon>Burkholderiales</taxon>
        <taxon>Burkholderiaceae</taxon>
        <taxon>Caballeronia</taxon>
    </lineage>
</organism>
<name>A0A158FTX7_9BURK</name>
<comment type="similarity">
    <text evidence="2">Belongs to the DoxX family.</text>
</comment>
<dbReference type="InterPro" id="IPR051907">
    <property type="entry name" value="DoxX-like_oxidoreductase"/>
</dbReference>
<dbReference type="InterPro" id="IPR032808">
    <property type="entry name" value="DoxX"/>
</dbReference>
<dbReference type="EMBL" id="FCON02000007">
    <property type="protein sequence ID" value="SAL23137.1"/>
    <property type="molecule type" value="Genomic_DNA"/>
</dbReference>
<evidence type="ECO:0000256" key="4">
    <source>
        <dbReference type="ARBA" id="ARBA00022692"/>
    </source>
</evidence>
<evidence type="ECO:0000256" key="5">
    <source>
        <dbReference type="ARBA" id="ARBA00022989"/>
    </source>
</evidence>
<keyword evidence="4 7" id="KW-0812">Transmembrane</keyword>
<keyword evidence="6 7" id="KW-0472">Membrane</keyword>
<dbReference type="RefSeq" id="WP_087643194.1">
    <property type="nucleotide sequence ID" value="NZ_FCON02000007.1"/>
</dbReference>
<evidence type="ECO:0000256" key="3">
    <source>
        <dbReference type="ARBA" id="ARBA00022475"/>
    </source>
</evidence>
<evidence type="ECO:0000313" key="8">
    <source>
        <dbReference type="EMBL" id="SAL23137.1"/>
    </source>
</evidence>
<evidence type="ECO:0000256" key="7">
    <source>
        <dbReference type="SAM" id="Phobius"/>
    </source>
</evidence>
<evidence type="ECO:0000256" key="1">
    <source>
        <dbReference type="ARBA" id="ARBA00004651"/>
    </source>
</evidence>
<dbReference type="OrthoDB" id="121744at2"/>
<protein>
    <submittedName>
        <fullName evidence="8">DoxX</fullName>
    </submittedName>
</protein>
<dbReference type="AlphaFoldDB" id="A0A158FTX7"/>
<evidence type="ECO:0000256" key="6">
    <source>
        <dbReference type="ARBA" id="ARBA00023136"/>
    </source>
</evidence>
<feature type="transmembrane region" description="Helical" evidence="7">
    <location>
        <begin position="28"/>
        <end position="49"/>
    </location>
</feature>
<keyword evidence="5 7" id="KW-1133">Transmembrane helix</keyword>
<evidence type="ECO:0000256" key="2">
    <source>
        <dbReference type="ARBA" id="ARBA00006679"/>
    </source>
</evidence>
<dbReference type="PANTHER" id="PTHR33452">
    <property type="entry name" value="OXIDOREDUCTASE CATD-RELATED"/>
    <property type="match status" value="1"/>
</dbReference>
<comment type="subcellular location">
    <subcellularLocation>
        <location evidence="1">Cell membrane</location>
        <topology evidence="1">Multi-pass membrane protein</topology>
    </subcellularLocation>
</comment>
<gene>
    <name evidence="8" type="ORF">AWB68_00943</name>
</gene>